<gene>
    <name evidence="1" type="ORF">C5F51_09305</name>
</gene>
<comment type="caution">
    <text evidence="1">The sequence shown here is derived from an EMBL/GenBank/DDBJ whole genome shotgun (WGS) entry which is preliminary data.</text>
</comment>
<dbReference type="EMBL" id="PSZD01000004">
    <property type="protein sequence ID" value="PPJ30638.1"/>
    <property type="molecule type" value="Genomic_DNA"/>
</dbReference>
<sequence length="136" mass="14931">MTATTTRVRRARSVNVIVDNHLIAPGELLVIDLEGVINAAVVKQVEEWVAENPERGRARWQADRHRPLVWCAEPDDAGSWTPTGLAQHIICAATGDPERKTPSGPDVWVHNGYSLYGIASDFLDADEATSDDTDDE</sequence>
<organism evidence="1 2">
    <name type="scientific">Nocardia nova</name>
    <dbReference type="NCBI Taxonomy" id="37330"/>
    <lineage>
        <taxon>Bacteria</taxon>
        <taxon>Bacillati</taxon>
        <taxon>Actinomycetota</taxon>
        <taxon>Actinomycetes</taxon>
        <taxon>Mycobacteriales</taxon>
        <taxon>Nocardiaceae</taxon>
        <taxon>Nocardia</taxon>
    </lineage>
</organism>
<proteinExistence type="predicted"/>
<dbReference type="AlphaFoldDB" id="A0A2S6AAU6"/>
<evidence type="ECO:0000313" key="2">
    <source>
        <dbReference type="Proteomes" id="UP000238356"/>
    </source>
</evidence>
<evidence type="ECO:0000313" key="1">
    <source>
        <dbReference type="EMBL" id="PPJ30638.1"/>
    </source>
</evidence>
<keyword evidence="2" id="KW-1185">Reference proteome</keyword>
<dbReference type="Proteomes" id="UP000238356">
    <property type="component" value="Unassembled WGS sequence"/>
</dbReference>
<dbReference type="RefSeq" id="WP_104362924.1">
    <property type="nucleotide sequence ID" value="NZ_PSZD01000004.1"/>
</dbReference>
<protein>
    <submittedName>
        <fullName evidence="1">Uncharacterized protein</fullName>
    </submittedName>
</protein>
<reference evidence="1 2" key="1">
    <citation type="submission" date="2018-02" db="EMBL/GenBank/DDBJ databases">
        <title>8 Nocardia nova and 1 Nocardia cyriacigeorgica strain used for evolution to TMP-SMX.</title>
        <authorList>
            <person name="Mehta H."/>
            <person name="Weng J."/>
            <person name="Shamoo Y."/>
        </authorList>
    </citation>
    <scope>NUCLEOTIDE SEQUENCE [LARGE SCALE GENOMIC DNA]</scope>
    <source>
        <strain evidence="1 2">BAA2227</strain>
    </source>
</reference>
<accession>A0A2S6AAU6</accession>
<name>A0A2S6AAU6_9NOCA</name>